<keyword evidence="2" id="KW-1185">Reference proteome</keyword>
<reference evidence="1" key="1">
    <citation type="submission" date="2022-01" db="EMBL/GenBank/DDBJ databases">
        <authorList>
            <person name="Jo J.-H."/>
            <person name="Im W.-T."/>
        </authorList>
    </citation>
    <scope>NUCLEOTIDE SEQUENCE</scope>
    <source>
        <strain evidence="1">I2-34</strain>
    </source>
</reference>
<evidence type="ECO:0000313" key="2">
    <source>
        <dbReference type="Proteomes" id="UP001165368"/>
    </source>
</evidence>
<proteinExistence type="predicted"/>
<dbReference type="Proteomes" id="UP001165368">
    <property type="component" value="Unassembled WGS sequence"/>
</dbReference>
<accession>A0ABS9L2T0</accession>
<organism evidence="1 2">
    <name type="scientific">Arthrobacter hankyongi</name>
    <dbReference type="NCBI Taxonomy" id="2904801"/>
    <lineage>
        <taxon>Bacteria</taxon>
        <taxon>Bacillati</taxon>
        <taxon>Actinomycetota</taxon>
        <taxon>Actinomycetes</taxon>
        <taxon>Micrococcales</taxon>
        <taxon>Micrococcaceae</taxon>
        <taxon>Arthrobacter</taxon>
    </lineage>
</organism>
<dbReference type="EMBL" id="JAKLTQ010000001">
    <property type="protein sequence ID" value="MCG2620819.1"/>
    <property type="molecule type" value="Genomic_DNA"/>
</dbReference>
<gene>
    <name evidence="1" type="ORF">LVY72_02700</name>
</gene>
<comment type="caution">
    <text evidence="1">The sequence shown here is derived from an EMBL/GenBank/DDBJ whole genome shotgun (WGS) entry which is preliminary data.</text>
</comment>
<dbReference type="RefSeq" id="WP_237817904.1">
    <property type="nucleotide sequence ID" value="NZ_JAKLTQ010000001.1"/>
</dbReference>
<sequence length="124" mass="13578">MTGGGKTFDAVLHILDRQVLDVDKLPVTAVDDIELSDLPEGPFPDGTPAPVITNLVAGAVLATRMFGGRPPSSRLKRIAWRHVAELGTVLRLNIHGEDLDLLWTERWVHRHIIGRIPGGSHDPQ</sequence>
<evidence type="ECO:0000313" key="1">
    <source>
        <dbReference type="EMBL" id="MCG2620819.1"/>
    </source>
</evidence>
<name>A0ABS9L2T0_9MICC</name>
<protein>
    <submittedName>
        <fullName evidence="1">Uncharacterized protein</fullName>
    </submittedName>
</protein>